<protein>
    <recommendedName>
        <fullName evidence="5 6">U-box domain-containing protein</fullName>
        <ecNumber evidence="5">2.3.2.27</ecNumber>
    </recommendedName>
    <alternativeName>
        <fullName evidence="5">RING-type E3 ubiquitin transferase PUB</fullName>
    </alternativeName>
</protein>
<evidence type="ECO:0000259" key="6">
    <source>
        <dbReference type="PROSITE" id="PS51698"/>
    </source>
</evidence>
<reference evidence="7" key="1">
    <citation type="journal article" date="2019" name="Toxins">
        <title>Detection of Abrin-Like and Prepropulchellin-Like Toxin Genes and Transcripts Using Whole Genome Sequencing and Full-Length Transcript Sequencing of Abrus precatorius.</title>
        <authorList>
            <person name="Hovde B.T."/>
            <person name="Daligault H.E."/>
            <person name="Hanschen E.R."/>
            <person name="Kunde Y.A."/>
            <person name="Johnson M.B."/>
            <person name="Starkenburg S.R."/>
            <person name="Johnson S.L."/>
        </authorList>
    </citation>
    <scope>NUCLEOTIDE SEQUENCE [LARGE SCALE GENOMIC DNA]</scope>
</reference>
<dbReference type="GO" id="GO:0061630">
    <property type="term" value="F:ubiquitin protein ligase activity"/>
    <property type="evidence" value="ECO:0007669"/>
    <property type="project" value="UniProtKB-UniRule"/>
</dbReference>
<dbReference type="InterPro" id="IPR003613">
    <property type="entry name" value="Ubox_domain"/>
</dbReference>
<dbReference type="PANTHER" id="PTHR22849:SF11">
    <property type="entry name" value="U-BOX DOMAIN-CONTAINING PROTEIN"/>
    <property type="match status" value="1"/>
</dbReference>
<dbReference type="SUPFAM" id="SSF57850">
    <property type="entry name" value="RING/U-box"/>
    <property type="match status" value="1"/>
</dbReference>
<dbReference type="CDD" id="cd16664">
    <property type="entry name" value="RING-Ubox_PUB"/>
    <property type="match status" value="1"/>
</dbReference>
<reference evidence="8" key="2">
    <citation type="submission" date="2025-08" db="UniProtKB">
        <authorList>
            <consortium name="RefSeq"/>
        </authorList>
    </citation>
    <scope>IDENTIFICATION</scope>
    <source>
        <tissue evidence="8">Young leaves</tissue>
    </source>
</reference>
<gene>
    <name evidence="8" type="primary">LOC113860159</name>
</gene>
<feature type="domain" description="U-box" evidence="6">
    <location>
        <begin position="5"/>
        <end position="80"/>
    </location>
</feature>
<dbReference type="Gene3D" id="1.25.10.10">
    <property type="entry name" value="Leucine-rich Repeat Variant"/>
    <property type="match status" value="1"/>
</dbReference>
<dbReference type="Gene3D" id="3.30.40.10">
    <property type="entry name" value="Zinc/RING finger domain, C3HC4 (zinc finger)"/>
    <property type="match status" value="1"/>
</dbReference>
<dbReference type="OrthoDB" id="10064100at2759"/>
<evidence type="ECO:0000256" key="4">
    <source>
        <dbReference type="ARBA" id="ARBA00022786"/>
    </source>
</evidence>
<dbReference type="Proteomes" id="UP000694853">
    <property type="component" value="Unplaced"/>
</dbReference>
<dbReference type="GO" id="GO:0016567">
    <property type="term" value="P:protein ubiquitination"/>
    <property type="evidence" value="ECO:0007669"/>
    <property type="project" value="UniProtKB-UniRule"/>
</dbReference>
<evidence type="ECO:0000313" key="7">
    <source>
        <dbReference type="Proteomes" id="UP000694853"/>
    </source>
</evidence>
<dbReference type="Pfam" id="PF25598">
    <property type="entry name" value="ARM_PUB"/>
    <property type="match status" value="1"/>
</dbReference>
<dbReference type="UniPathway" id="UPA00143"/>
<dbReference type="SMART" id="SM00504">
    <property type="entry name" value="Ubox"/>
    <property type="match status" value="1"/>
</dbReference>
<dbReference type="GeneID" id="113860159"/>
<sequence length="407" mass="45526">MDEMDVPSLFLCPISLELMRDPVTVCTGITYDRENIERWLFLCNNNTCPVTKQSLIHTDLTPNHTLQRLIQAWCTHNAFFEIETISSTSNPTFDKSQVVKLLLEAKKFPEKQLMCLRMLQSLAFESESNKTCLESVGVIDFLASTMMMSNSQDGSNSTVMSSEAAIDVLFHLKPCEDQLKNLMDNKGIQFIESLFQVLKFGNYQSRAYATTLLKSAFEVAGPTQLNSVRIELFVEILRVLTDQVSDQASKVALKLLVELCSLGRNRIKAVEGGAVLVLIELLLDVSERRECELMLLALDRLCGCAEGRAELLNHGAGLAIVSKKILRVSHVASDRGVKILTSICRYSATPRVLHEMLLFGAVSKLCLVLQVEGSFKAKERAKETLKLHSMVWRNSPCIPDPLLAYYP</sequence>
<dbReference type="PROSITE" id="PS51698">
    <property type="entry name" value="U_BOX"/>
    <property type="match status" value="1"/>
</dbReference>
<dbReference type="SUPFAM" id="SSF48371">
    <property type="entry name" value="ARM repeat"/>
    <property type="match status" value="1"/>
</dbReference>
<dbReference type="InterPro" id="IPR045185">
    <property type="entry name" value="PUB22/23/24-like"/>
</dbReference>
<evidence type="ECO:0000256" key="5">
    <source>
        <dbReference type="RuleBase" id="RU369093"/>
    </source>
</evidence>
<dbReference type="InterPro" id="IPR016024">
    <property type="entry name" value="ARM-type_fold"/>
</dbReference>
<name>A0A8B8KZ34_ABRPR</name>
<dbReference type="InterPro" id="IPR045210">
    <property type="entry name" value="RING-Ubox_PUB"/>
</dbReference>
<dbReference type="EC" id="2.3.2.27" evidence="5"/>
<evidence type="ECO:0000313" key="8">
    <source>
        <dbReference type="RefSeq" id="XP_027348628.1"/>
    </source>
</evidence>
<dbReference type="Pfam" id="PF04564">
    <property type="entry name" value="U-box"/>
    <property type="match status" value="1"/>
</dbReference>
<keyword evidence="7" id="KW-1185">Reference proteome</keyword>
<dbReference type="InterPro" id="IPR058678">
    <property type="entry name" value="ARM_PUB"/>
</dbReference>
<keyword evidence="4 5" id="KW-0833">Ubl conjugation pathway</keyword>
<evidence type="ECO:0000256" key="3">
    <source>
        <dbReference type="ARBA" id="ARBA00022679"/>
    </source>
</evidence>
<organism evidence="7 8">
    <name type="scientific">Abrus precatorius</name>
    <name type="common">Indian licorice</name>
    <name type="synonym">Glycine abrus</name>
    <dbReference type="NCBI Taxonomy" id="3816"/>
    <lineage>
        <taxon>Eukaryota</taxon>
        <taxon>Viridiplantae</taxon>
        <taxon>Streptophyta</taxon>
        <taxon>Embryophyta</taxon>
        <taxon>Tracheophyta</taxon>
        <taxon>Spermatophyta</taxon>
        <taxon>Magnoliopsida</taxon>
        <taxon>eudicotyledons</taxon>
        <taxon>Gunneridae</taxon>
        <taxon>Pentapetalae</taxon>
        <taxon>rosids</taxon>
        <taxon>fabids</taxon>
        <taxon>Fabales</taxon>
        <taxon>Fabaceae</taxon>
        <taxon>Papilionoideae</taxon>
        <taxon>50 kb inversion clade</taxon>
        <taxon>NPAAA clade</taxon>
        <taxon>indigoferoid/millettioid clade</taxon>
        <taxon>Abreae</taxon>
        <taxon>Abrus</taxon>
    </lineage>
</organism>
<comment type="pathway">
    <text evidence="2 5">Protein modification; protein ubiquitination.</text>
</comment>
<proteinExistence type="predicted"/>
<accession>A0A8B8KZ34</accession>
<dbReference type="InterPro" id="IPR013083">
    <property type="entry name" value="Znf_RING/FYVE/PHD"/>
</dbReference>
<dbReference type="KEGG" id="aprc:113860159"/>
<dbReference type="PANTHER" id="PTHR22849">
    <property type="entry name" value="WDSAM1 PROTEIN"/>
    <property type="match status" value="1"/>
</dbReference>
<comment type="function">
    <text evidence="5">Functions as an E3 ubiquitin ligase.</text>
</comment>
<evidence type="ECO:0000256" key="1">
    <source>
        <dbReference type="ARBA" id="ARBA00000900"/>
    </source>
</evidence>
<keyword evidence="3 5" id="KW-0808">Transferase</keyword>
<dbReference type="RefSeq" id="XP_027348628.1">
    <property type="nucleotide sequence ID" value="XM_027492827.1"/>
</dbReference>
<dbReference type="AlphaFoldDB" id="A0A8B8KZ34"/>
<evidence type="ECO:0000256" key="2">
    <source>
        <dbReference type="ARBA" id="ARBA00004906"/>
    </source>
</evidence>
<dbReference type="InterPro" id="IPR011989">
    <property type="entry name" value="ARM-like"/>
</dbReference>
<comment type="catalytic activity">
    <reaction evidence="1 5">
        <text>S-ubiquitinyl-[E2 ubiquitin-conjugating enzyme]-L-cysteine + [acceptor protein]-L-lysine = [E2 ubiquitin-conjugating enzyme]-L-cysteine + N(6)-ubiquitinyl-[acceptor protein]-L-lysine.</text>
        <dbReference type="EC" id="2.3.2.27"/>
    </reaction>
</comment>